<feature type="transmembrane region" description="Helical" evidence="8">
    <location>
        <begin position="83"/>
        <end position="100"/>
    </location>
</feature>
<evidence type="ECO:0000256" key="8">
    <source>
        <dbReference type="SAM" id="Phobius"/>
    </source>
</evidence>
<dbReference type="PANTHER" id="PTHR32507">
    <property type="entry name" value="NA(+)/H(+) ANTIPORTER 1"/>
    <property type="match status" value="1"/>
</dbReference>
<dbReference type="GO" id="GO:0005886">
    <property type="term" value="C:plasma membrane"/>
    <property type="evidence" value="ECO:0007669"/>
    <property type="project" value="UniProtKB-SubCell"/>
</dbReference>
<keyword evidence="3" id="KW-0050">Antiport</keyword>
<accession>A0A7S9DXG5</accession>
<dbReference type="GO" id="GO:1902600">
    <property type="term" value="P:proton transmembrane transport"/>
    <property type="evidence" value="ECO:0007669"/>
    <property type="project" value="InterPro"/>
</dbReference>
<keyword evidence="2" id="KW-0813">Transport</keyword>
<dbReference type="EMBL" id="CP064795">
    <property type="protein sequence ID" value="QPG05771.1"/>
    <property type="molecule type" value="Genomic_DNA"/>
</dbReference>
<feature type="transmembrane region" description="Helical" evidence="8">
    <location>
        <begin position="265"/>
        <end position="287"/>
    </location>
</feature>
<evidence type="ECO:0000256" key="1">
    <source>
        <dbReference type="ARBA" id="ARBA00004651"/>
    </source>
</evidence>
<dbReference type="Pfam" id="PF00999">
    <property type="entry name" value="Na_H_Exchanger"/>
    <property type="match status" value="1"/>
</dbReference>
<dbReference type="PANTHER" id="PTHR32507:SF8">
    <property type="entry name" value="CNH1P"/>
    <property type="match status" value="1"/>
</dbReference>
<sequence length="339" mass="35992">MALLESGVAAVADHHAAEYCAGGIIRLVCHGLDRGLGLAAGAVLSPTDPVLASTVQVGPPGETKERHDIRFNLTVEAGANDGLAFPFVHLAIAAIGVSAIGDWTMQWALEDLLWRVTAGVVAGLVIGKLGGWYVFTYLARVKAPGLSDKHPMSYSSEGVVALGALFCAYALAELIHGYGFLAVFVSAVMAKQAQPGDEYHAFSHHFMEQIERVMLVIFLLILGAYLANGILDALTWSGALLGVVVVFLIRPVAGLIGLAGCKLPFFGKLTMAFLGVRGVGSLYYLTYGENHGEFGDTTALWSAVMFTILLSIVVHGVIAPIMLKKAEKKAAHQLPEEHQ</sequence>
<dbReference type="AlphaFoldDB" id="A0A7S9DXG5"/>
<keyword evidence="11" id="KW-1185">Reference proteome</keyword>
<feature type="transmembrane region" description="Helical" evidence="8">
    <location>
        <begin position="112"/>
        <end position="139"/>
    </location>
</feature>
<feature type="transmembrane region" description="Helical" evidence="8">
    <location>
        <begin position="159"/>
        <end position="189"/>
    </location>
</feature>
<dbReference type="GO" id="GO:0015297">
    <property type="term" value="F:antiporter activity"/>
    <property type="evidence" value="ECO:0007669"/>
    <property type="project" value="UniProtKB-KW"/>
</dbReference>
<feature type="transmembrane region" description="Helical" evidence="8">
    <location>
        <begin position="233"/>
        <end position="253"/>
    </location>
</feature>
<evidence type="ECO:0000256" key="3">
    <source>
        <dbReference type="ARBA" id="ARBA00022449"/>
    </source>
</evidence>
<evidence type="ECO:0000259" key="9">
    <source>
        <dbReference type="Pfam" id="PF00999"/>
    </source>
</evidence>
<evidence type="ECO:0000256" key="2">
    <source>
        <dbReference type="ARBA" id="ARBA00022448"/>
    </source>
</evidence>
<proteinExistence type="predicted"/>
<dbReference type="KEGG" id="smaa:IT774_00295"/>
<reference evidence="10 11" key="1">
    <citation type="submission" date="2020-11" db="EMBL/GenBank/DDBJ databases">
        <title>Complete genome sequence for Salinimonas sp. strain G2-b.</title>
        <authorList>
            <person name="Park S.-J."/>
        </authorList>
    </citation>
    <scope>NUCLEOTIDE SEQUENCE [LARGE SCALE GENOMIC DNA]</scope>
    <source>
        <strain evidence="10 11">G2-b</strain>
    </source>
</reference>
<keyword evidence="6" id="KW-0406">Ion transport</keyword>
<name>A0A7S9DXG5_9ALTE</name>
<feature type="transmembrane region" description="Helical" evidence="8">
    <location>
        <begin position="210"/>
        <end position="227"/>
    </location>
</feature>
<evidence type="ECO:0000256" key="7">
    <source>
        <dbReference type="ARBA" id="ARBA00023136"/>
    </source>
</evidence>
<evidence type="ECO:0000256" key="6">
    <source>
        <dbReference type="ARBA" id="ARBA00023065"/>
    </source>
</evidence>
<evidence type="ECO:0000256" key="5">
    <source>
        <dbReference type="ARBA" id="ARBA00022989"/>
    </source>
</evidence>
<evidence type="ECO:0000256" key="4">
    <source>
        <dbReference type="ARBA" id="ARBA00022692"/>
    </source>
</evidence>
<dbReference type="InterPro" id="IPR006153">
    <property type="entry name" value="Cation/H_exchanger_TM"/>
</dbReference>
<keyword evidence="4 8" id="KW-0812">Transmembrane</keyword>
<evidence type="ECO:0000313" key="11">
    <source>
        <dbReference type="Proteomes" id="UP000595095"/>
    </source>
</evidence>
<feature type="domain" description="Cation/H+ exchanger transmembrane" evidence="9">
    <location>
        <begin position="22"/>
        <end position="325"/>
    </location>
</feature>
<protein>
    <submittedName>
        <fullName evidence="10">Cation:proton antiporter</fullName>
    </submittedName>
</protein>
<feature type="transmembrane region" description="Helical" evidence="8">
    <location>
        <begin position="299"/>
        <end position="323"/>
    </location>
</feature>
<organism evidence="10 11">
    <name type="scientific">Salinimonas marina</name>
    <dbReference type="NCBI Taxonomy" id="2785918"/>
    <lineage>
        <taxon>Bacteria</taxon>
        <taxon>Pseudomonadati</taxon>
        <taxon>Pseudomonadota</taxon>
        <taxon>Gammaproteobacteria</taxon>
        <taxon>Alteromonadales</taxon>
        <taxon>Alteromonadaceae</taxon>
        <taxon>Alteromonas/Salinimonas group</taxon>
        <taxon>Salinimonas</taxon>
    </lineage>
</organism>
<keyword evidence="5 8" id="KW-1133">Transmembrane helix</keyword>
<keyword evidence="7 8" id="KW-0472">Membrane</keyword>
<comment type="subcellular location">
    <subcellularLocation>
        <location evidence="1">Cell membrane</location>
        <topology evidence="1">Multi-pass membrane protein</topology>
    </subcellularLocation>
</comment>
<gene>
    <name evidence="10" type="ORF">IT774_00295</name>
</gene>
<dbReference type="Proteomes" id="UP000595095">
    <property type="component" value="Chromosome"/>
</dbReference>
<evidence type="ECO:0000313" key="10">
    <source>
        <dbReference type="EMBL" id="QPG05771.1"/>
    </source>
</evidence>